<feature type="region of interest" description="Disordered" evidence="2">
    <location>
        <begin position="386"/>
        <end position="450"/>
    </location>
</feature>
<keyword evidence="1" id="KW-0677">Repeat</keyword>
<name>A0A4Z0BBW2_9BURK</name>
<dbReference type="InterPro" id="IPR006530">
    <property type="entry name" value="YD"/>
</dbReference>
<evidence type="ECO:0000256" key="2">
    <source>
        <dbReference type="SAM" id="MobiDB-lite"/>
    </source>
</evidence>
<dbReference type="NCBIfam" id="TIGR01643">
    <property type="entry name" value="YD_repeat_2x"/>
    <property type="match status" value="1"/>
</dbReference>
<comment type="caution">
    <text evidence="4">The sequence shown here is derived from an EMBL/GenBank/DDBJ whole genome shotgun (WGS) entry which is preliminary data.</text>
</comment>
<reference evidence="4 5" key="1">
    <citation type="submission" date="2019-03" db="EMBL/GenBank/DDBJ databases">
        <title>Ramlibacter sp. 18x22-1, whole genome shotgun sequence.</title>
        <authorList>
            <person name="Zhang X."/>
            <person name="Feng G."/>
            <person name="Zhu H."/>
        </authorList>
    </citation>
    <scope>NUCLEOTIDE SEQUENCE [LARGE SCALE GENOMIC DNA]</scope>
    <source>
        <strain evidence="4 5">18x22-1</strain>
    </source>
</reference>
<feature type="compositionally biased region" description="Pro residues" evidence="2">
    <location>
        <begin position="403"/>
        <end position="414"/>
    </location>
</feature>
<accession>A0A4Z0BBW2</accession>
<dbReference type="PRINTS" id="PR00394">
    <property type="entry name" value="RHSPROTEIN"/>
</dbReference>
<dbReference type="Gene3D" id="2.180.10.10">
    <property type="entry name" value="RHS repeat-associated core"/>
    <property type="match status" value="1"/>
</dbReference>
<feature type="domain" description="Teneurin-like YD-shell" evidence="3">
    <location>
        <begin position="95"/>
        <end position="361"/>
    </location>
</feature>
<dbReference type="AlphaFoldDB" id="A0A4Z0BBW2"/>
<evidence type="ECO:0000256" key="1">
    <source>
        <dbReference type="ARBA" id="ARBA00022737"/>
    </source>
</evidence>
<dbReference type="InterPro" id="IPR022385">
    <property type="entry name" value="Rhs_assc_core"/>
</dbReference>
<dbReference type="RefSeq" id="WP_135251791.1">
    <property type="nucleotide sequence ID" value="NZ_SMLK01000016.1"/>
</dbReference>
<organism evidence="4 5">
    <name type="scientific">Ramlibacter humi</name>
    <dbReference type="NCBI Taxonomy" id="2530451"/>
    <lineage>
        <taxon>Bacteria</taxon>
        <taxon>Pseudomonadati</taxon>
        <taxon>Pseudomonadota</taxon>
        <taxon>Betaproteobacteria</taxon>
        <taxon>Burkholderiales</taxon>
        <taxon>Comamonadaceae</taxon>
        <taxon>Ramlibacter</taxon>
    </lineage>
</organism>
<evidence type="ECO:0000259" key="3">
    <source>
        <dbReference type="Pfam" id="PF25023"/>
    </source>
</evidence>
<dbReference type="InterPro" id="IPR056823">
    <property type="entry name" value="TEN-like_YD-shell"/>
</dbReference>
<dbReference type="PANTHER" id="PTHR32305">
    <property type="match status" value="1"/>
</dbReference>
<gene>
    <name evidence="4" type="ORF">EZ216_21145</name>
</gene>
<sequence length="486" mass="52146">MSYAFADGNQFGAPLLWVCEARRNVAALHGSQVGLLQSHANLLSQITYNADGQVQDWQWSDGTARTITYDDAGRIAGYSLGNPAGTGNKAGVVRQLQRDAAGRITGYTHSNSAGSVNALDQSFGYDSLDRLVTATWATGSIGYSYDANGNRTAKTVGGTTYANSVDSQSNKLLSVTHASGTSIVSHDAAGNVTGDGTSTYTYSGRGRMATASPGSLTFAYDWLGQRVRKQSTGASPTSTYYVYDEAGRLTGEYDASGTPVYETIYLGGTPVGVMKQGAAYNVYADQIDTPRMVTAQDQTIVWRWDAAEAFGATAPNQNPSAAGTFTFNQRFPGQVFDSETGLNQNWNRDYRAAWGRYVQSDPIGLVGGINTFAYVDGNPLSFIDPLGLAGDSPEGAKGKYEKPPNPNKKPPPPHRQQSGERERNVGHENAEEHSRQSKGQRGTRGSRGARGIGGLFIWELLNEMCGENPELPGCEMFRKEPEPCPS</sequence>
<evidence type="ECO:0000313" key="4">
    <source>
        <dbReference type="EMBL" id="TFY96150.1"/>
    </source>
</evidence>
<evidence type="ECO:0000313" key="5">
    <source>
        <dbReference type="Proteomes" id="UP000297839"/>
    </source>
</evidence>
<dbReference type="PANTHER" id="PTHR32305:SF15">
    <property type="entry name" value="PROTEIN RHSA-RELATED"/>
    <property type="match status" value="1"/>
</dbReference>
<dbReference type="Pfam" id="PF25023">
    <property type="entry name" value="TEN_YD-shell"/>
    <property type="match status" value="1"/>
</dbReference>
<feature type="compositionally biased region" description="Basic and acidic residues" evidence="2">
    <location>
        <begin position="417"/>
        <end position="435"/>
    </location>
</feature>
<proteinExistence type="predicted"/>
<dbReference type="EMBL" id="SMLK01000016">
    <property type="protein sequence ID" value="TFY96150.1"/>
    <property type="molecule type" value="Genomic_DNA"/>
</dbReference>
<dbReference type="Proteomes" id="UP000297839">
    <property type="component" value="Unassembled WGS sequence"/>
</dbReference>
<dbReference type="InterPro" id="IPR050708">
    <property type="entry name" value="T6SS_VgrG/RHS"/>
</dbReference>
<keyword evidence="5" id="KW-1185">Reference proteome</keyword>
<protein>
    <submittedName>
        <fullName evidence="4">RHS repeat-associated core domain-containing protein</fullName>
    </submittedName>
</protein>
<dbReference type="NCBIfam" id="TIGR03696">
    <property type="entry name" value="Rhs_assc_core"/>
    <property type="match status" value="1"/>
</dbReference>
<dbReference type="OrthoDB" id="5445630at2"/>